<protein>
    <submittedName>
        <fullName evidence="2">Uncharacterized protein</fullName>
    </submittedName>
</protein>
<feature type="transmembrane region" description="Helical" evidence="1">
    <location>
        <begin position="6"/>
        <end position="27"/>
    </location>
</feature>
<gene>
    <name evidence="2" type="ORF">DCC88_09150</name>
</gene>
<keyword evidence="1" id="KW-1133">Transmembrane helix</keyword>
<accession>A0A369KSF0</accession>
<name>A0A369KSF0_9BACT</name>
<comment type="caution">
    <text evidence="2">The sequence shown here is derived from an EMBL/GenBank/DDBJ whole genome shotgun (WGS) entry which is preliminary data.</text>
</comment>
<dbReference type="AlphaFoldDB" id="A0A369KSF0"/>
<feature type="transmembrane region" description="Helical" evidence="1">
    <location>
        <begin position="39"/>
        <end position="58"/>
    </location>
</feature>
<organism evidence="2 3">
    <name type="scientific">Spirobacillus cienkowskii</name>
    <dbReference type="NCBI Taxonomy" id="495820"/>
    <lineage>
        <taxon>Bacteria</taxon>
        <taxon>Pseudomonadati</taxon>
        <taxon>Bdellovibrionota</taxon>
        <taxon>Oligoflexia</taxon>
        <taxon>Silvanigrellales</taxon>
        <taxon>Spirobacillus</taxon>
    </lineage>
</organism>
<evidence type="ECO:0000313" key="2">
    <source>
        <dbReference type="EMBL" id="RDB35645.1"/>
    </source>
</evidence>
<keyword evidence="1" id="KW-0472">Membrane</keyword>
<evidence type="ECO:0000313" key="3">
    <source>
        <dbReference type="Proteomes" id="UP000253934"/>
    </source>
</evidence>
<evidence type="ECO:0000256" key="1">
    <source>
        <dbReference type="SAM" id="Phobius"/>
    </source>
</evidence>
<keyword evidence="1" id="KW-0812">Transmembrane</keyword>
<reference evidence="2" key="1">
    <citation type="submission" date="2018-04" db="EMBL/GenBank/DDBJ databases">
        <title>Draft genome sequence of the Candidatus Spirobacillus cienkowskii, a pathogen of freshwater Daphnia species, reconstructed from hemolymph metagenomic reads.</title>
        <authorList>
            <person name="Bresciani L."/>
            <person name="Lemos L.N."/>
            <person name="Wale N."/>
            <person name="Lin J.Y."/>
            <person name="Fernandes G.R."/>
            <person name="Duffy M.A."/>
            <person name="Rodrigues J.M."/>
        </authorList>
    </citation>
    <scope>NUCLEOTIDE SEQUENCE [LARGE SCALE GENOMIC DNA]</scope>
    <source>
        <strain evidence="2">Binning01</strain>
    </source>
</reference>
<dbReference type="EMBL" id="QOVW01000079">
    <property type="protein sequence ID" value="RDB35645.1"/>
    <property type="molecule type" value="Genomic_DNA"/>
</dbReference>
<dbReference type="Proteomes" id="UP000253934">
    <property type="component" value="Unassembled WGS sequence"/>
</dbReference>
<keyword evidence="3" id="KW-1185">Reference proteome</keyword>
<sequence length="91" mass="10379">MSNYELSLITTCLAAVLISSGVFFRVYSTLKKTSIVIKIIAIFFKISGFIILAYWVYVSQRDELITYIGVFVATYFVSFLLYLLARKASVR</sequence>
<feature type="transmembrane region" description="Helical" evidence="1">
    <location>
        <begin position="64"/>
        <end position="85"/>
    </location>
</feature>
<proteinExistence type="predicted"/>